<dbReference type="InterPro" id="IPR001912">
    <property type="entry name" value="Ribosomal_uS4_N"/>
</dbReference>
<gene>
    <name evidence="7" type="primary">rpsD</name>
    <name evidence="10" type="ORF">SAMN05660462_01985</name>
</gene>
<feature type="domain" description="Small ribosomal subunit protein uS4 N-terminal" evidence="9">
    <location>
        <begin position="3"/>
        <end position="83"/>
    </location>
</feature>
<dbReference type="InterPro" id="IPR002942">
    <property type="entry name" value="S4_RNA-bd"/>
</dbReference>
<name>A0A1H3QLF9_9FIRM</name>
<evidence type="ECO:0000313" key="10">
    <source>
        <dbReference type="EMBL" id="SDZ13931.1"/>
    </source>
</evidence>
<dbReference type="InterPro" id="IPR036986">
    <property type="entry name" value="S4_RNA-bd_sf"/>
</dbReference>
<dbReference type="Pfam" id="PF01479">
    <property type="entry name" value="S4"/>
    <property type="match status" value="1"/>
</dbReference>
<dbReference type="GO" id="GO:0042274">
    <property type="term" value="P:ribosomal small subunit biogenesis"/>
    <property type="evidence" value="ECO:0007669"/>
    <property type="project" value="TreeGrafter"/>
</dbReference>
<dbReference type="STRING" id="415015.SAMN05660462_01985"/>
<comment type="similarity">
    <text evidence="1 7">Belongs to the universal ribosomal protein uS4 family.</text>
</comment>
<dbReference type="GO" id="GO:0006412">
    <property type="term" value="P:translation"/>
    <property type="evidence" value="ECO:0007669"/>
    <property type="project" value="UniProtKB-UniRule"/>
</dbReference>
<evidence type="ECO:0000256" key="7">
    <source>
        <dbReference type="HAMAP-Rule" id="MF_01306"/>
    </source>
</evidence>
<feature type="domain" description="RNA-binding S4" evidence="8">
    <location>
        <begin position="84"/>
        <end position="150"/>
    </location>
</feature>
<dbReference type="GO" id="GO:0015935">
    <property type="term" value="C:small ribosomal subunit"/>
    <property type="evidence" value="ECO:0007669"/>
    <property type="project" value="InterPro"/>
</dbReference>
<dbReference type="NCBIfam" id="TIGR01017">
    <property type="entry name" value="rpsD_bact"/>
    <property type="match status" value="1"/>
</dbReference>
<keyword evidence="2 7" id="KW-0699">rRNA-binding</keyword>
<dbReference type="GO" id="GO:0019843">
    <property type="term" value="F:rRNA binding"/>
    <property type="evidence" value="ECO:0007669"/>
    <property type="project" value="UniProtKB-UniRule"/>
</dbReference>
<comment type="function">
    <text evidence="7">With S5 and S12 plays an important role in translational accuracy.</text>
</comment>
<dbReference type="Gene3D" id="3.10.290.10">
    <property type="entry name" value="RNA-binding S4 domain"/>
    <property type="match status" value="1"/>
</dbReference>
<evidence type="ECO:0000259" key="8">
    <source>
        <dbReference type="SMART" id="SM00363"/>
    </source>
</evidence>
<keyword evidence="3 7" id="KW-0694">RNA-binding</keyword>
<keyword evidence="4 7" id="KW-0689">Ribosomal protein</keyword>
<dbReference type="HAMAP" id="MF_01306_B">
    <property type="entry name" value="Ribosomal_uS4_B"/>
    <property type="match status" value="1"/>
</dbReference>
<dbReference type="InterPro" id="IPR022801">
    <property type="entry name" value="Ribosomal_uS4"/>
</dbReference>
<dbReference type="PANTHER" id="PTHR11831">
    <property type="entry name" value="30S 40S RIBOSOMAL PROTEIN"/>
    <property type="match status" value="1"/>
</dbReference>
<evidence type="ECO:0000259" key="9">
    <source>
        <dbReference type="SMART" id="SM01390"/>
    </source>
</evidence>
<dbReference type="SMART" id="SM00363">
    <property type="entry name" value="S4"/>
    <property type="match status" value="1"/>
</dbReference>
<proteinExistence type="inferred from homology"/>
<evidence type="ECO:0000256" key="2">
    <source>
        <dbReference type="ARBA" id="ARBA00022730"/>
    </source>
</evidence>
<dbReference type="GO" id="GO:0003735">
    <property type="term" value="F:structural constituent of ribosome"/>
    <property type="evidence" value="ECO:0007669"/>
    <property type="project" value="InterPro"/>
</dbReference>
<dbReference type="OrthoDB" id="9803672at2"/>
<dbReference type="CDD" id="cd00165">
    <property type="entry name" value="S4"/>
    <property type="match status" value="1"/>
</dbReference>
<evidence type="ECO:0000256" key="6">
    <source>
        <dbReference type="ARBA" id="ARBA00035254"/>
    </source>
</evidence>
<protein>
    <recommendedName>
        <fullName evidence="6 7">Small ribosomal subunit protein uS4</fullName>
    </recommendedName>
</protein>
<dbReference type="RefSeq" id="WP_091730560.1">
    <property type="nucleotide sequence ID" value="NZ_FNQE01000021.1"/>
</dbReference>
<dbReference type="Gene3D" id="1.10.1050.10">
    <property type="entry name" value="Ribosomal Protein S4 Delta 41, Chain A, domain 1"/>
    <property type="match status" value="1"/>
</dbReference>
<dbReference type="Pfam" id="PF00163">
    <property type="entry name" value="Ribosomal_S4"/>
    <property type="match status" value="1"/>
</dbReference>
<evidence type="ECO:0000313" key="11">
    <source>
        <dbReference type="Proteomes" id="UP000198625"/>
    </source>
</evidence>
<organism evidence="10 11">
    <name type="scientific">Proteiniborus ethanoligenes</name>
    <dbReference type="NCBI Taxonomy" id="415015"/>
    <lineage>
        <taxon>Bacteria</taxon>
        <taxon>Bacillati</taxon>
        <taxon>Bacillota</taxon>
        <taxon>Clostridia</taxon>
        <taxon>Eubacteriales</taxon>
        <taxon>Proteiniborus</taxon>
    </lineage>
</organism>
<keyword evidence="5 7" id="KW-0687">Ribonucleoprotein</keyword>
<dbReference type="Proteomes" id="UP000198625">
    <property type="component" value="Unassembled WGS sequence"/>
</dbReference>
<reference evidence="10 11" key="1">
    <citation type="submission" date="2016-10" db="EMBL/GenBank/DDBJ databases">
        <authorList>
            <person name="de Groot N.N."/>
        </authorList>
    </citation>
    <scope>NUCLEOTIDE SEQUENCE [LARGE SCALE GENOMIC DNA]</scope>
    <source>
        <strain evidence="10 11">DSM 21650</strain>
    </source>
</reference>
<dbReference type="PANTHER" id="PTHR11831:SF4">
    <property type="entry name" value="SMALL RIBOSOMAL SUBUNIT PROTEIN US4M"/>
    <property type="match status" value="1"/>
</dbReference>
<evidence type="ECO:0000256" key="1">
    <source>
        <dbReference type="ARBA" id="ARBA00007465"/>
    </source>
</evidence>
<dbReference type="NCBIfam" id="NF003717">
    <property type="entry name" value="PRK05327.1"/>
    <property type="match status" value="1"/>
</dbReference>
<dbReference type="SMART" id="SM01390">
    <property type="entry name" value="Ribosomal_S4"/>
    <property type="match status" value="1"/>
</dbReference>
<dbReference type="SUPFAM" id="SSF55174">
    <property type="entry name" value="Alpha-L RNA-binding motif"/>
    <property type="match status" value="1"/>
</dbReference>
<accession>A0A1H3QLF9</accession>
<dbReference type="PROSITE" id="PS50889">
    <property type="entry name" value="S4"/>
    <property type="match status" value="1"/>
</dbReference>
<evidence type="ECO:0000256" key="5">
    <source>
        <dbReference type="ARBA" id="ARBA00023274"/>
    </source>
</evidence>
<keyword evidence="11" id="KW-1185">Reference proteome</keyword>
<dbReference type="InterPro" id="IPR005709">
    <property type="entry name" value="Ribosomal_uS4_bac-type"/>
</dbReference>
<comment type="subunit">
    <text evidence="7">Part of the 30S ribosomal subunit. Contacts protein S5. The interaction surface between S4 and S5 is involved in control of translational fidelity.</text>
</comment>
<evidence type="ECO:0000256" key="3">
    <source>
        <dbReference type="ARBA" id="ARBA00022884"/>
    </source>
</evidence>
<comment type="function">
    <text evidence="7">One of the primary rRNA binding proteins, it binds directly to 16S rRNA where it nucleates assembly of the body of the 30S subunit.</text>
</comment>
<evidence type="ECO:0000256" key="4">
    <source>
        <dbReference type="ARBA" id="ARBA00022980"/>
    </source>
</evidence>
<sequence length="192" mass="22330">MARPMGPRFKIVRRLGVNVFNHPKALKRGAKQQSKQSDYGKQLMEKQKLKAYYGMLEKQFKIYVDEALSSPGNPGENLVQRLECRLDNLTYRLGFASTLRQARQMVVHGHILVNERKTNIPSYKVKVGDELSLREKSRNNEMFVENFKSNELYLNYLQKDIESFSGKLIAIPKREEVPIEVVDSYIIELYSK</sequence>
<dbReference type="FunFam" id="3.10.290.10:FF:000001">
    <property type="entry name" value="30S ribosomal protein S4"/>
    <property type="match status" value="1"/>
</dbReference>
<dbReference type="EMBL" id="FNQE01000021">
    <property type="protein sequence ID" value="SDZ13931.1"/>
    <property type="molecule type" value="Genomic_DNA"/>
</dbReference>
<dbReference type="AlphaFoldDB" id="A0A1H3QLF9"/>